<feature type="compositionally biased region" description="Low complexity" evidence="5">
    <location>
        <begin position="69"/>
        <end position="86"/>
    </location>
</feature>
<dbReference type="Pfam" id="PF03968">
    <property type="entry name" value="LptD_N"/>
    <property type="match status" value="1"/>
</dbReference>
<dbReference type="HAMAP" id="MF_01411">
    <property type="entry name" value="LPS_assembly_LptD"/>
    <property type="match status" value="1"/>
</dbReference>
<comment type="subunit">
    <text evidence="4">Component of the lipopolysaccharide transport and assembly complex. Interacts with LptE and LptA.</text>
</comment>
<comment type="subcellular location">
    <subcellularLocation>
        <location evidence="4">Cell outer membrane</location>
    </subcellularLocation>
</comment>
<dbReference type="InterPro" id="IPR005653">
    <property type="entry name" value="OstA-like_N"/>
</dbReference>
<feature type="signal peptide" evidence="4">
    <location>
        <begin position="1"/>
        <end position="44"/>
    </location>
</feature>
<keyword evidence="3 4" id="KW-0998">Cell outer membrane</keyword>
<evidence type="ECO:0000259" key="8">
    <source>
        <dbReference type="Pfam" id="PF19838"/>
    </source>
</evidence>
<dbReference type="PANTHER" id="PTHR30189:SF1">
    <property type="entry name" value="LPS-ASSEMBLY PROTEIN LPTD"/>
    <property type="match status" value="1"/>
</dbReference>
<name>A0A3N2DQH2_9GAMM</name>
<dbReference type="Pfam" id="PF19838">
    <property type="entry name" value="LptD_2"/>
    <property type="match status" value="1"/>
</dbReference>
<dbReference type="InterPro" id="IPR045659">
    <property type="entry name" value="LptD_2"/>
</dbReference>
<dbReference type="EMBL" id="RKHR01000004">
    <property type="protein sequence ID" value="ROS01545.1"/>
    <property type="molecule type" value="Genomic_DNA"/>
</dbReference>
<evidence type="ECO:0000256" key="5">
    <source>
        <dbReference type="SAM" id="MobiDB-lite"/>
    </source>
</evidence>
<dbReference type="InterPro" id="IPR007543">
    <property type="entry name" value="LptD_C"/>
</dbReference>
<feature type="region of interest" description="Disordered" evidence="5">
    <location>
        <begin position="170"/>
        <end position="208"/>
    </location>
</feature>
<dbReference type="AlphaFoldDB" id="A0A3N2DQH2"/>
<keyword evidence="10" id="KW-1185">Reference proteome</keyword>
<reference evidence="9 10" key="1">
    <citation type="submission" date="2018-11" db="EMBL/GenBank/DDBJ databases">
        <title>Genomic Encyclopedia of Type Strains, Phase IV (KMG-IV): sequencing the most valuable type-strain genomes for metagenomic binning, comparative biology and taxonomic classification.</title>
        <authorList>
            <person name="Goeker M."/>
        </authorList>
    </citation>
    <scope>NUCLEOTIDE SEQUENCE [LARGE SCALE GENOMIC DNA]</scope>
    <source>
        <strain evidence="9 10">DSM 100316</strain>
    </source>
</reference>
<proteinExistence type="inferred from homology"/>
<comment type="caution">
    <text evidence="4">Lacks conserved residue(s) required for the propagation of feature annotation.</text>
</comment>
<evidence type="ECO:0000256" key="3">
    <source>
        <dbReference type="ARBA" id="ARBA00023237"/>
    </source>
</evidence>
<dbReference type="Pfam" id="PF04453">
    <property type="entry name" value="LptD"/>
    <property type="match status" value="1"/>
</dbReference>
<dbReference type="OrthoDB" id="9760225at2"/>
<sequence length="917" mass="102036" precursor="true">MVSNTPPRSKLRAGSPLHPGFQRHRLAIAVSLTLLSSGASTAFAATPASAWQCQADGHGGWQCDGANSKASLTPTKPTAKATASSTVDASNKGSSIESSSPVNETPLSSAVEAAPTRSLATAPAAVPPASAAEEEPSNSSCGNNRELDWVPASELTQAQLATVKRGCNGMYVEPENDSPEADLKPEESPIRASANSSETVRRNRTRFTGDVAISQGSRRIFADSATAERDQQLLELDGNVVIRDNGVLMRGDSGSFNSADGTGSLDNAEFVIHEVSIRGDANLLTKSGEQTIELYDSRYTRCAPGNSDWYLQANEIDLDREEGFGSAKHAKIYVKDVPIAYVPYMTFPIDNRRRSGLLLPTLSTSKTGRGLDITQPYYFNLAENYDATLSPRYIGGRGLATELELRYLNQYSEWRLSGAQINDKYEGDEDEGEGEKNEKGEEIVNHQGKRWLVGVNEEGAIGRVGHRIDYTKVSDNDYLNDISAESLDVQRQTHLDQKAEFWTSAAGFTYRGEIQQYQTIDDTVATPYQLRPRLEMEKSGLEQSNQFNLLFLSEYSDFVHPDDKVQGQRIYLEPGISYPLESRWGFLTTTAKMRGIYYQLDEDRGPELDNTSPSTTSAMASVDAGLFFERDLELFGGSFTQTLEPRVFYLYSQYQEQDENPLFDTAELTFSYNQLFRDTRFNGHDRIDDANQVSTGITTRFIDKATGVERASFSLGQINYFDDRKIGISEWNETDYDTNSSHSDIASEVTYRLNESFRMSGDILWDNENDETKQGSLTLRYNNDGKLIVNASLRKSQSADIYAEDINGNPTDEILWKGDVNQSDLSGVVPLNDRWALIGRYNYDHTNNRSLEEIVGIEYNSCCWKTQLVYQEGIDGNNEREHGLYLYFQLKGLGGVDNGLDLDDSIVGYKEREQDDR</sequence>
<dbReference type="RefSeq" id="WP_123712327.1">
    <property type="nucleotide sequence ID" value="NZ_RKHR01000004.1"/>
</dbReference>
<evidence type="ECO:0000313" key="9">
    <source>
        <dbReference type="EMBL" id="ROS01545.1"/>
    </source>
</evidence>
<protein>
    <recommendedName>
        <fullName evidence="4">LPS-assembly protein LptD</fullName>
    </recommendedName>
</protein>
<feature type="compositionally biased region" description="Low complexity" evidence="5">
    <location>
        <begin position="120"/>
        <end position="131"/>
    </location>
</feature>
<keyword evidence="1 4" id="KW-0732">Signal</keyword>
<dbReference type="PANTHER" id="PTHR30189">
    <property type="entry name" value="LPS-ASSEMBLY PROTEIN"/>
    <property type="match status" value="1"/>
</dbReference>
<evidence type="ECO:0000256" key="4">
    <source>
        <dbReference type="HAMAP-Rule" id="MF_01411"/>
    </source>
</evidence>
<dbReference type="GO" id="GO:1990351">
    <property type="term" value="C:transporter complex"/>
    <property type="evidence" value="ECO:0007669"/>
    <property type="project" value="TreeGrafter"/>
</dbReference>
<dbReference type="GO" id="GO:0015920">
    <property type="term" value="P:lipopolysaccharide transport"/>
    <property type="evidence" value="ECO:0007669"/>
    <property type="project" value="InterPro"/>
</dbReference>
<comment type="similarity">
    <text evidence="4">Belongs to the LptD family.</text>
</comment>
<evidence type="ECO:0000259" key="6">
    <source>
        <dbReference type="Pfam" id="PF03968"/>
    </source>
</evidence>
<evidence type="ECO:0000256" key="1">
    <source>
        <dbReference type="ARBA" id="ARBA00022729"/>
    </source>
</evidence>
<feature type="domain" description="LPS-assembly protein LptD central" evidence="8">
    <location>
        <begin position="329"/>
        <end position="412"/>
    </location>
</feature>
<evidence type="ECO:0000256" key="2">
    <source>
        <dbReference type="ARBA" id="ARBA00023136"/>
    </source>
</evidence>
<keyword evidence="2 4" id="KW-0472">Membrane</keyword>
<evidence type="ECO:0000259" key="7">
    <source>
        <dbReference type="Pfam" id="PF04453"/>
    </source>
</evidence>
<feature type="compositionally biased region" description="Polar residues" evidence="5">
    <location>
        <begin position="87"/>
        <end position="108"/>
    </location>
</feature>
<dbReference type="InterPro" id="IPR020889">
    <property type="entry name" value="LipoPS_assembly_LptD"/>
</dbReference>
<dbReference type="GO" id="GO:0009279">
    <property type="term" value="C:cell outer membrane"/>
    <property type="evidence" value="ECO:0007669"/>
    <property type="project" value="UniProtKB-SubCell"/>
</dbReference>
<evidence type="ECO:0000313" key="10">
    <source>
        <dbReference type="Proteomes" id="UP000275394"/>
    </source>
</evidence>
<feature type="domain" description="Organic solvent tolerance-like N-terminal" evidence="6">
    <location>
        <begin position="194"/>
        <end position="323"/>
    </location>
</feature>
<comment type="caution">
    <text evidence="9">The sequence shown here is derived from an EMBL/GenBank/DDBJ whole genome shotgun (WGS) entry which is preliminary data.</text>
</comment>
<feature type="region of interest" description="Disordered" evidence="5">
    <location>
        <begin position="68"/>
        <end position="146"/>
    </location>
</feature>
<dbReference type="GO" id="GO:0043165">
    <property type="term" value="P:Gram-negative-bacterium-type cell outer membrane assembly"/>
    <property type="evidence" value="ECO:0007669"/>
    <property type="project" value="UniProtKB-UniRule"/>
</dbReference>
<gene>
    <name evidence="4" type="primary">lptD</name>
    <name evidence="9" type="ORF">EDC56_1987</name>
</gene>
<dbReference type="Proteomes" id="UP000275394">
    <property type="component" value="Unassembled WGS sequence"/>
</dbReference>
<feature type="domain" description="LptD C-terminal" evidence="7">
    <location>
        <begin position="449"/>
        <end position="835"/>
    </location>
</feature>
<feature type="chain" id="PRO_5018343405" description="LPS-assembly protein LptD" evidence="4">
    <location>
        <begin position="45"/>
        <end position="917"/>
    </location>
</feature>
<comment type="function">
    <text evidence="4">Together with LptE, is involved in the assembly of lipopolysaccharide (LPS) at the surface of the outer membrane.</text>
</comment>
<organism evidence="9 10">
    <name type="scientific">Sinobacterium caligoides</name>
    <dbReference type="NCBI Taxonomy" id="933926"/>
    <lineage>
        <taxon>Bacteria</taxon>
        <taxon>Pseudomonadati</taxon>
        <taxon>Pseudomonadota</taxon>
        <taxon>Gammaproteobacteria</taxon>
        <taxon>Cellvibrionales</taxon>
        <taxon>Spongiibacteraceae</taxon>
        <taxon>Sinobacterium</taxon>
    </lineage>
</organism>
<accession>A0A3N2DQH2</accession>
<dbReference type="InterPro" id="IPR050218">
    <property type="entry name" value="LptD"/>
</dbReference>